<gene>
    <name evidence="4" type="ORF">Cgig2_033090</name>
</gene>
<keyword evidence="3" id="KW-0472">Membrane</keyword>
<organism evidence="4 5">
    <name type="scientific">Carnegiea gigantea</name>
    <dbReference type="NCBI Taxonomy" id="171969"/>
    <lineage>
        <taxon>Eukaryota</taxon>
        <taxon>Viridiplantae</taxon>
        <taxon>Streptophyta</taxon>
        <taxon>Embryophyta</taxon>
        <taxon>Tracheophyta</taxon>
        <taxon>Spermatophyta</taxon>
        <taxon>Magnoliopsida</taxon>
        <taxon>eudicotyledons</taxon>
        <taxon>Gunneridae</taxon>
        <taxon>Pentapetalae</taxon>
        <taxon>Caryophyllales</taxon>
        <taxon>Cactineae</taxon>
        <taxon>Cactaceae</taxon>
        <taxon>Cactoideae</taxon>
        <taxon>Echinocereeae</taxon>
        <taxon>Carnegiea</taxon>
    </lineage>
</organism>
<sequence>MLLQLPRYLFASDLALLFGGGNSLPFWPISIFLILTLVDPCEAILGVTGLYESTFAQGIVTLGNVCVIFVVIAGKYLGFRCLDMNIVRIFPIRSRWDAYWAATIFFSFVGFDLVASTAEEMKNAQIAGNSCCTSVCCALYILVPIDVVGMVPNLCDGP</sequence>
<accession>A0A9Q1JP19</accession>
<keyword evidence="3" id="KW-1133">Transmembrane helix</keyword>
<reference evidence="4" key="1">
    <citation type="submission" date="2022-04" db="EMBL/GenBank/DDBJ databases">
        <title>Carnegiea gigantea Genome sequencing and assembly v2.</title>
        <authorList>
            <person name="Copetti D."/>
            <person name="Sanderson M.J."/>
            <person name="Burquez A."/>
            <person name="Wojciechowski M.F."/>
        </authorList>
    </citation>
    <scope>NUCLEOTIDE SEQUENCE</scope>
    <source>
        <strain evidence="4">SGP5-SGP5p</strain>
        <tissue evidence="4">Aerial part</tissue>
    </source>
</reference>
<evidence type="ECO:0000313" key="4">
    <source>
        <dbReference type="EMBL" id="KAJ8427460.1"/>
    </source>
</evidence>
<evidence type="ECO:0000256" key="3">
    <source>
        <dbReference type="SAM" id="Phobius"/>
    </source>
</evidence>
<name>A0A9Q1JP19_9CARY</name>
<dbReference type="Proteomes" id="UP001153076">
    <property type="component" value="Unassembled WGS sequence"/>
</dbReference>
<dbReference type="EMBL" id="JAKOGI010001141">
    <property type="protein sequence ID" value="KAJ8427460.1"/>
    <property type="molecule type" value="Genomic_DNA"/>
</dbReference>
<dbReference type="PANTHER" id="PTHR43243:SF4">
    <property type="entry name" value="CATIONIC AMINO ACID TRANSPORTER 4"/>
    <property type="match status" value="1"/>
</dbReference>
<keyword evidence="3" id="KW-0812">Transmembrane</keyword>
<comment type="similarity">
    <text evidence="1">Belongs to the amino acid-polyamine-organocation (APC) superfamily. Cationic amino acid transporter (CAT) (TC 2.A.3.3) family.</text>
</comment>
<feature type="transmembrane region" description="Helical" evidence="3">
    <location>
        <begin position="98"/>
        <end position="118"/>
    </location>
</feature>
<protein>
    <submittedName>
        <fullName evidence="4">Uncharacterized protein</fullName>
    </submittedName>
</protein>
<comment type="caution">
    <text evidence="4">The sequence shown here is derived from an EMBL/GenBank/DDBJ whole genome shotgun (WGS) entry which is preliminary data.</text>
</comment>
<evidence type="ECO:0000313" key="5">
    <source>
        <dbReference type="Proteomes" id="UP001153076"/>
    </source>
</evidence>
<dbReference type="GO" id="GO:0015171">
    <property type="term" value="F:amino acid transmembrane transporter activity"/>
    <property type="evidence" value="ECO:0007669"/>
    <property type="project" value="TreeGrafter"/>
</dbReference>
<feature type="transmembrane region" description="Helical" evidence="3">
    <location>
        <begin position="12"/>
        <end position="35"/>
    </location>
</feature>
<dbReference type="AlphaFoldDB" id="A0A9Q1JP19"/>
<feature type="transmembrane region" description="Helical" evidence="3">
    <location>
        <begin position="55"/>
        <end position="77"/>
    </location>
</feature>
<evidence type="ECO:0000256" key="2">
    <source>
        <dbReference type="ARBA" id="ARBA00022448"/>
    </source>
</evidence>
<dbReference type="Gene3D" id="1.20.1740.10">
    <property type="entry name" value="Amino acid/polyamine transporter I"/>
    <property type="match status" value="1"/>
</dbReference>
<evidence type="ECO:0000256" key="1">
    <source>
        <dbReference type="ARBA" id="ARBA00008572"/>
    </source>
</evidence>
<dbReference type="OrthoDB" id="1712637at2759"/>
<dbReference type="PANTHER" id="PTHR43243">
    <property type="entry name" value="INNER MEMBRANE TRANSPORTER YGJI-RELATED"/>
    <property type="match status" value="1"/>
</dbReference>
<proteinExistence type="inferred from homology"/>
<keyword evidence="2" id="KW-0813">Transport</keyword>
<keyword evidence="5" id="KW-1185">Reference proteome</keyword>